<dbReference type="PANTHER" id="PTHR37810">
    <property type="entry name" value="IMMUNITY PROTEIN SDPI"/>
    <property type="match status" value="1"/>
</dbReference>
<dbReference type="KEGG" id="aper:A0U91_10950"/>
<evidence type="ECO:0000313" key="3">
    <source>
        <dbReference type="Proteomes" id="UP000189055"/>
    </source>
</evidence>
<organism evidence="2 3">
    <name type="scientific">Acetobacter persici</name>
    <dbReference type="NCBI Taxonomy" id="1076596"/>
    <lineage>
        <taxon>Bacteria</taxon>
        <taxon>Pseudomonadati</taxon>
        <taxon>Pseudomonadota</taxon>
        <taxon>Alphaproteobacteria</taxon>
        <taxon>Acetobacterales</taxon>
        <taxon>Acetobacteraceae</taxon>
        <taxon>Acetobacter</taxon>
    </lineage>
</organism>
<gene>
    <name evidence="2" type="ORF">A0U91_10950</name>
</gene>
<evidence type="ECO:0008006" key="4">
    <source>
        <dbReference type="Google" id="ProtNLM"/>
    </source>
</evidence>
<dbReference type="InterPro" id="IPR026272">
    <property type="entry name" value="SdpI"/>
</dbReference>
<evidence type="ECO:0000256" key="1">
    <source>
        <dbReference type="SAM" id="Phobius"/>
    </source>
</evidence>
<dbReference type="PIRSF" id="PIRSF038959">
    <property type="entry name" value="SdpI"/>
    <property type="match status" value="1"/>
</dbReference>
<accession>A0A1U9LFP7</accession>
<reference evidence="2 3" key="1">
    <citation type="submission" date="2016-03" db="EMBL/GenBank/DDBJ databases">
        <title>Acetic acid bacteria sequencing.</title>
        <authorList>
            <person name="Brandt J."/>
            <person name="Jakob F."/>
            <person name="Vogel R.F."/>
        </authorList>
    </citation>
    <scope>NUCLEOTIDE SEQUENCE [LARGE SCALE GENOMIC DNA]</scope>
    <source>
        <strain evidence="2 3">TMW2.1084</strain>
    </source>
</reference>
<proteinExistence type="predicted"/>
<feature type="transmembrane region" description="Helical" evidence="1">
    <location>
        <begin position="51"/>
        <end position="71"/>
    </location>
</feature>
<evidence type="ECO:0000313" key="2">
    <source>
        <dbReference type="EMBL" id="AQT05293.1"/>
    </source>
</evidence>
<name>A0A1U9LFP7_9PROT</name>
<feature type="transmembrane region" description="Helical" evidence="1">
    <location>
        <begin position="193"/>
        <end position="213"/>
    </location>
</feature>
<dbReference type="EMBL" id="CP014687">
    <property type="protein sequence ID" value="AQT05293.1"/>
    <property type="molecule type" value="Genomic_DNA"/>
</dbReference>
<sequence>MQHRYGPRITLALSAATLAIGLVLLWRAPDGALVPVHFSGQWVPDRFATPAHALTVWIGLLAALWLFFRALAYGLRNHSGFQASVRVYDQAWITLTALLCALAVGCVEAALGIKIALGSLSSVMLGVFFIVVGNGLGKIRPNSVLGLRTPWTKASVRVWERTHRACAPFFILTGVFLTATGFGMLGAPLNRTIMNLCLLGLVALCYGLSWIYWRQEQKYG</sequence>
<dbReference type="PANTHER" id="PTHR37810:SF5">
    <property type="entry name" value="IMMUNITY PROTEIN SDPI"/>
    <property type="match status" value="1"/>
</dbReference>
<protein>
    <recommendedName>
        <fullName evidence="4">DUF1648 domain-containing protein</fullName>
    </recommendedName>
</protein>
<feature type="transmembrane region" description="Helical" evidence="1">
    <location>
        <begin position="119"/>
        <end position="137"/>
    </location>
</feature>
<feature type="transmembrane region" description="Helical" evidence="1">
    <location>
        <begin position="165"/>
        <end position="187"/>
    </location>
</feature>
<keyword evidence="1" id="KW-1133">Transmembrane helix</keyword>
<dbReference type="STRING" id="1076596.A0U91_10950"/>
<dbReference type="GO" id="GO:0009636">
    <property type="term" value="P:response to toxic substance"/>
    <property type="evidence" value="ECO:0007669"/>
    <property type="project" value="TreeGrafter"/>
</dbReference>
<keyword evidence="1" id="KW-0472">Membrane</keyword>
<feature type="transmembrane region" description="Helical" evidence="1">
    <location>
        <begin position="92"/>
        <end position="113"/>
    </location>
</feature>
<keyword evidence="1" id="KW-0812">Transmembrane</keyword>
<dbReference type="AlphaFoldDB" id="A0A1U9LFP7"/>
<dbReference type="RefSeq" id="WP_077931077.1">
    <property type="nucleotide sequence ID" value="NZ_CP014687.1"/>
</dbReference>
<dbReference type="Proteomes" id="UP000189055">
    <property type="component" value="Chromosome"/>
</dbReference>
<dbReference type="Pfam" id="PF13630">
    <property type="entry name" value="SdpI"/>
    <property type="match status" value="1"/>
</dbReference>
<dbReference type="InterPro" id="IPR025962">
    <property type="entry name" value="SdpI/YhfL"/>
</dbReference>